<keyword evidence="2" id="KW-1185">Reference proteome</keyword>
<gene>
    <name evidence="1" type="ORF">XYCOK13_02600</name>
</gene>
<sequence length="160" mass="18877">MVWQTELFPTASEAEIRRTKFLLSKYKSMRMLMDDFERYEADLRQVAVDGEVSRRIDDEDLHADKTANAAVLAEKQRWVYQQYRFYTSQLQRAAGLIQDGEARRAIDYRYIQGFSFKETVLFFRQSLSDSTVRRKLAEGTESVANTLKLFGFFEHDEVEF</sequence>
<accession>A0A8J4H116</accession>
<evidence type="ECO:0000313" key="1">
    <source>
        <dbReference type="EMBL" id="GIQ67436.1"/>
    </source>
</evidence>
<name>A0A8J4H116_9BACL</name>
<comment type="caution">
    <text evidence="1">The sequence shown here is derived from an EMBL/GenBank/DDBJ whole genome shotgun (WGS) entry which is preliminary data.</text>
</comment>
<dbReference type="EMBL" id="BOVK01000003">
    <property type="protein sequence ID" value="GIQ67436.1"/>
    <property type="molecule type" value="Genomic_DNA"/>
</dbReference>
<organism evidence="1 2">
    <name type="scientific">Xylanibacillus composti</name>
    <dbReference type="NCBI Taxonomy" id="1572762"/>
    <lineage>
        <taxon>Bacteria</taxon>
        <taxon>Bacillati</taxon>
        <taxon>Bacillota</taxon>
        <taxon>Bacilli</taxon>
        <taxon>Bacillales</taxon>
        <taxon>Paenibacillaceae</taxon>
        <taxon>Xylanibacillus</taxon>
    </lineage>
</organism>
<dbReference type="Proteomes" id="UP000677918">
    <property type="component" value="Unassembled WGS sequence"/>
</dbReference>
<dbReference type="AlphaFoldDB" id="A0A8J4H116"/>
<evidence type="ECO:0000313" key="2">
    <source>
        <dbReference type="Proteomes" id="UP000677918"/>
    </source>
</evidence>
<protein>
    <submittedName>
        <fullName evidence="1">Uncharacterized protein</fullName>
    </submittedName>
</protein>
<proteinExistence type="predicted"/>
<reference evidence="1" key="1">
    <citation type="submission" date="2021-04" db="EMBL/GenBank/DDBJ databases">
        <title>Draft genome sequence of Xylanibacillus composti strain K13.</title>
        <authorList>
            <person name="Uke A."/>
            <person name="Chhe C."/>
            <person name="Baramee S."/>
            <person name="Kosugi A."/>
        </authorList>
    </citation>
    <scope>NUCLEOTIDE SEQUENCE</scope>
    <source>
        <strain evidence="1">K13</strain>
    </source>
</reference>